<feature type="coiled-coil region" evidence="1">
    <location>
        <begin position="76"/>
        <end position="103"/>
    </location>
</feature>
<evidence type="ECO:0000313" key="4">
    <source>
        <dbReference type="Proteomes" id="UP001642409"/>
    </source>
</evidence>
<evidence type="ECO:0000313" key="3">
    <source>
        <dbReference type="EMBL" id="CAL6023622.1"/>
    </source>
</evidence>
<reference evidence="2" key="1">
    <citation type="submission" date="2023-06" db="EMBL/GenBank/DDBJ databases">
        <authorList>
            <person name="Kurt Z."/>
        </authorList>
    </citation>
    <scope>NUCLEOTIDE SEQUENCE</scope>
</reference>
<dbReference type="EMBL" id="CATOUU010000849">
    <property type="protein sequence ID" value="CAI9954470.1"/>
    <property type="molecule type" value="Genomic_DNA"/>
</dbReference>
<comment type="caution">
    <text evidence="2">The sequence shown here is derived from an EMBL/GenBank/DDBJ whole genome shotgun (WGS) entry which is preliminary data.</text>
</comment>
<sequence>MMQTLSSKYQINIPSVLQQIWNTELTLQSKQNSVKIFEALQSAKTVKSTNSARYSTSTDSITVKCSGSYECLINCIQNQTKSVQKLSKRTNQLEERLSKIVEVNVASLKENNTRIIAQISRLQ</sequence>
<evidence type="ECO:0000256" key="1">
    <source>
        <dbReference type="SAM" id="Coils"/>
    </source>
</evidence>
<reference evidence="3 4" key="2">
    <citation type="submission" date="2024-07" db="EMBL/GenBank/DDBJ databases">
        <authorList>
            <person name="Akdeniz Z."/>
        </authorList>
    </citation>
    <scope>NUCLEOTIDE SEQUENCE [LARGE SCALE GENOMIC DNA]</scope>
</reference>
<keyword evidence="4" id="KW-1185">Reference proteome</keyword>
<evidence type="ECO:0000313" key="2">
    <source>
        <dbReference type="EMBL" id="CAI9954470.1"/>
    </source>
</evidence>
<accession>A0AA86QML4</accession>
<name>A0AA86QML4_9EUKA</name>
<keyword evidence="1" id="KW-0175">Coiled coil</keyword>
<proteinExistence type="predicted"/>
<gene>
    <name evidence="3" type="ORF">HINF_LOCUS29220</name>
    <name evidence="2" type="ORF">HINF_LOCUS42115</name>
</gene>
<dbReference type="Proteomes" id="UP001642409">
    <property type="component" value="Unassembled WGS sequence"/>
</dbReference>
<organism evidence="2">
    <name type="scientific">Hexamita inflata</name>
    <dbReference type="NCBI Taxonomy" id="28002"/>
    <lineage>
        <taxon>Eukaryota</taxon>
        <taxon>Metamonada</taxon>
        <taxon>Diplomonadida</taxon>
        <taxon>Hexamitidae</taxon>
        <taxon>Hexamitinae</taxon>
        <taxon>Hexamita</taxon>
    </lineage>
</organism>
<protein>
    <submittedName>
        <fullName evidence="3">Hypothetical_protein</fullName>
    </submittedName>
</protein>
<dbReference type="AlphaFoldDB" id="A0AA86QML4"/>
<dbReference type="EMBL" id="CAXDID020000094">
    <property type="protein sequence ID" value="CAL6023622.1"/>
    <property type="molecule type" value="Genomic_DNA"/>
</dbReference>